<proteinExistence type="predicted"/>
<keyword evidence="1" id="KW-0472">Membrane</keyword>
<keyword evidence="3" id="KW-1185">Reference proteome</keyword>
<dbReference type="EMBL" id="JBHMCY010000022">
    <property type="protein sequence ID" value="MFB9463777.1"/>
    <property type="molecule type" value="Genomic_DNA"/>
</dbReference>
<evidence type="ECO:0000313" key="3">
    <source>
        <dbReference type="Proteomes" id="UP001589709"/>
    </source>
</evidence>
<keyword evidence="1" id="KW-0812">Transmembrane</keyword>
<dbReference type="RefSeq" id="WP_381346147.1">
    <property type="nucleotide sequence ID" value="NZ_JBHMCY010000022.1"/>
</dbReference>
<reference evidence="2 3" key="1">
    <citation type="submission" date="2024-09" db="EMBL/GenBank/DDBJ databases">
        <authorList>
            <person name="Sun Q."/>
            <person name="Mori K."/>
        </authorList>
    </citation>
    <scope>NUCLEOTIDE SEQUENCE [LARGE SCALE GENOMIC DNA]</scope>
    <source>
        <strain evidence="2 3">JCM 6917</strain>
    </source>
</reference>
<keyword evidence="1" id="KW-1133">Transmembrane helix</keyword>
<sequence length="63" mass="6394">MSPGRSGAWPAAAAAGFLPAVVVLGAMHYTDVLHLAPVHFGIALAGAGLLLARPYLCARTARP</sequence>
<protein>
    <submittedName>
        <fullName evidence="2">Uncharacterized protein</fullName>
    </submittedName>
</protein>
<organism evidence="2 3">
    <name type="scientific">Streptomyces cinereospinus</name>
    <dbReference type="NCBI Taxonomy" id="285561"/>
    <lineage>
        <taxon>Bacteria</taxon>
        <taxon>Bacillati</taxon>
        <taxon>Actinomycetota</taxon>
        <taxon>Actinomycetes</taxon>
        <taxon>Kitasatosporales</taxon>
        <taxon>Streptomycetaceae</taxon>
        <taxon>Streptomyces</taxon>
    </lineage>
</organism>
<feature type="transmembrane region" description="Helical" evidence="1">
    <location>
        <begin position="7"/>
        <end position="29"/>
    </location>
</feature>
<evidence type="ECO:0000256" key="1">
    <source>
        <dbReference type="SAM" id="Phobius"/>
    </source>
</evidence>
<comment type="caution">
    <text evidence="2">The sequence shown here is derived from an EMBL/GenBank/DDBJ whole genome shotgun (WGS) entry which is preliminary data.</text>
</comment>
<feature type="transmembrane region" description="Helical" evidence="1">
    <location>
        <begin position="35"/>
        <end position="56"/>
    </location>
</feature>
<accession>A0ABV5N0I8</accession>
<dbReference type="Proteomes" id="UP001589709">
    <property type="component" value="Unassembled WGS sequence"/>
</dbReference>
<name>A0ABV5N0I8_9ACTN</name>
<evidence type="ECO:0000313" key="2">
    <source>
        <dbReference type="EMBL" id="MFB9463777.1"/>
    </source>
</evidence>
<gene>
    <name evidence="2" type="ORF">ACFF45_13950</name>
</gene>